<organism evidence="1 2">
    <name type="scientific">Coemansia furcata</name>
    <dbReference type="NCBI Taxonomy" id="417177"/>
    <lineage>
        <taxon>Eukaryota</taxon>
        <taxon>Fungi</taxon>
        <taxon>Fungi incertae sedis</taxon>
        <taxon>Zoopagomycota</taxon>
        <taxon>Kickxellomycotina</taxon>
        <taxon>Kickxellomycetes</taxon>
        <taxon>Kickxellales</taxon>
        <taxon>Kickxellaceae</taxon>
        <taxon>Coemansia</taxon>
    </lineage>
</organism>
<proteinExistence type="predicted"/>
<protein>
    <submittedName>
        <fullName evidence="1">Uncharacterized protein</fullName>
    </submittedName>
</protein>
<comment type="caution">
    <text evidence="1">The sequence shown here is derived from an EMBL/GenBank/DDBJ whole genome shotgun (WGS) entry which is preliminary data.</text>
</comment>
<dbReference type="EMBL" id="JANBUP010001014">
    <property type="protein sequence ID" value="KAJ2809139.1"/>
    <property type="molecule type" value="Genomic_DNA"/>
</dbReference>
<name>A0ACC1LHR1_9FUNG</name>
<sequence length="559" mass="61746">MRVREKTEFNLQTVCLVSAVAILLFFWAARHYTTDWRERRIFRRRLADTHKRLTKDDKPSTSEHGGRRQWKRFVAAVPLVPLATAYVAVRLGWDVFELLVFCGIDVTRHTAARSVEAALAVSAWVHASVVELAGRLDAAQRLQNMVIAAVECTVVWLFHTAFPAIGDMVSSLGRGIESAVLWWERVDGATRLRDAIETMVLGGIVPSVEALQRTVVAVYKRTAWLVGRTIEAFMILGADLIRDLRILAAWAAAAADWLCSDQRWWRDPLVYVIAARVASACGGWFRRMRTTLATHLMPRLGEILHMAWALSASAAWRCGRLVDALLQSALGLSVRVCGHLAPLALAARLWLQRVDFLHPLIGGLRIIGHHVYALARSAAHGLALAAVLGVDVHAWAVSWILLPTARMVATVAVRLGEYIRMGALWAVLSIGSPLIVAICDVARTIEAACAIFVAWVMTINVSRLSWLWQWLPTVGLELWLARGWALALGVLAELGRALSTSEAMWPSVKSGWEEAARAMADVYSRLVSVVDSAVALVGDVIVEYARQSTVHSTDHRSKP</sequence>
<accession>A0ACC1LHR1</accession>
<keyword evidence="2" id="KW-1185">Reference proteome</keyword>
<gene>
    <name evidence="1" type="ORF">H4S07_003265</name>
</gene>
<reference evidence="1" key="1">
    <citation type="submission" date="2022-07" db="EMBL/GenBank/DDBJ databases">
        <title>Phylogenomic reconstructions and comparative analyses of Kickxellomycotina fungi.</title>
        <authorList>
            <person name="Reynolds N.K."/>
            <person name="Stajich J.E."/>
            <person name="Barry K."/>
            <person name="Grigoriev I.V."/>
            <person name="Crous P."/>
            <person name="Smith M.E."/>
        </authorList>
    </citation>
    <scope>NUCLEOTIDE SEQUENCE</scope>
    <source>
        <strain evidence="1">CBS 102833</strain>
    </source>
</reference>
<evidence type="ECO:0000313" key="1">
    <source>
        <dbReference type="EMBL" id="KAJ2809139.1"/>
    </source>
</evidence>
<evidence type="ECO:0000313" key="2">
    <source>
        <dbReference type="Proteomes" id="UP001140096"/>
    </source>
</evidence>
<dbReference type="Proteomes" id="UP001140096">
    <property type="component" value="Unassembled WGS sequence"/>
</dbReference>